<gene>
    <name evidence="3" type="ORF">G3I59_01355</name>
    <name evidence="4" type="ORF">G3I59_31965</name>
    <name evidence="5" type="ORF">G3I59_37020</name>
    <name evidence="6" type="ORF">SAMN05421854_106126</name>
</gene>
<reference evidence="3 8" key="2">
    <citation type="submission" date="2020-01" db="EMBL/GenBank/DDBJ databases">
        <title>Insect and environment-associated Actinomycetes.</title>
        <authorList>
            <person name="Currrie C."/>
            <person name="Chevrette M."/>
            <person name="Carlson C."/>
            <person name="Stubbendieck R."/>
            <person name="Wendt-Pienkowski E."/>
        </authorList>
    </citation>
    <scope>NUCLEOTIDE SEQUENCE [LARGE SCALE GENOMIC DNA]</scope>
    <source>
        <strain evidence="3 8">SID8386</strain>
    </source>
</reference>
<evidence type="ECO:0000313" key="4">
    <source>
        <dbReference type="EMBL" id="NEC60077.1"/>
    </source>
</evidence>
<reference evidence="6 7" key="1">
    <citation type="submission" date="2016-10" db="EMBL/GenBank/DDBJ databases">
        <authorList>
            <person name="de Groot N.N."/>
        </authorList>
    </citation>
    <scope>NUCLEOTIDE SEQUENCE [LARGE SCALE GENOMIC DNA]</scope>
    <source>
        <strain evidence="6 7">DSM 44637</strain>
    </source>
</reference>
<dbReference type="GO" id="GO:0070967">
    <property type="term" value="F:coenzyme F420 binding"/>
    <property type="evidence" value="ECO:0007669"/>
    <property type="project" value="TreeGrafter"/>
</dbReference>
<dbReference type="Proteomes" id="UP000470404">
    <property type="component" value="Unassembled WGS sequence"/>
</dbReference>
<dbReference type="EMBL" id="JAAGNC010000188">
    <property type="protein sequence ID" value="NEC61053.1"/>
    <property type="molecule type" value="Genomic_DNA"/>
</dbReference>
<name>A0A1I5S0Q5_9PSEU</name>
<dbReference type="OrthoDB" id="158738at2"/>
<dbReference type="InterPro" id="IPR011576">
    <property type="entry name" value="Pyridox_Oxase_N"/>
</dbReference>
<evidence type="ECO:0000256" key="1">
    <source>
        <dbReference type="ARBA" id="ARBA00023002"/>
    </source>
</evidence>
<organism evidence="6 7">
    <name type="scientific">Amycolatopsis rubida</name>
    <dbReference type="NCBI Taxonomy" id="112413"/>
    <lineage>
        <taxon>Bacteria</taxon>
        <taxon>Bacillati</taxon>
        <taxon>Actinomycetota</taxon>
        <taxon>Actinomycetes</taxon>
        <taxon>Pseudonocardiales</taxon>
        <taxon>Pseudonocardiaceae</taxon>
        <taxon>Amycolatopsis</taxon>
    </lineage>
</organism>
<proteinExistence type="predicted"/>
<evidence type="ECO:0000259" key="2">
    <source>
        <dbReference type="Pfam" id="PF01243"/>
    </source>
</evidence>
<sequence>MGTSQRAQIEMTPGEVSAYLDAQRTATLVSLGPGGHPHAVAMWYAVIDGVLWFETKAKAQKAVNLRRDPRVTVLIEDGLTYDVLRGVSLEGRAEVVDDPDALWAVGVDVWRRYHGEYTDEAKPMVEFMLRKRVAIRVDVERVRSWDHRKLGLDPMPLAGSTAARYPQSPAR</sequence>
<evidence type="ECO:0000313" key="7">
    <source>
        <dbReference type="Proteomes" id="UP000199137"/>
    </source>
</evidence>
<dbReference type="PANTHER" id="PTHR35176:SF6">
    <property type="entry name" value="HEME OXYGENASE HI_0854-RELATED"/>
    <property type="match status" value="1"/>
</dbReference>
<evidence type="ECO:0000313" key="8">
    <source>
        <dbReference type="Proteomes" id="UP000470404"/>
    </source>
</evidence>
<dbReference type="NCBIfam" id="TIGR03618">
    <property type="entry name" value="Rv1155_F420"/>
    <property type="match status" value="1"/>
</dbReference>
<accession>A0A1I5S0Q5</accession>
<dbReference type="Proteomes" id="UP000199137">
    <property type="component" value="Unassembled WGS sequence"/>
</dbReference>
<evidence type="ECO:0000313" key="5">
    <source>
        <dbReference type="EMBL" id="NEC61053.1"/>
    </source>
</evidence>
<dbReference type="EMBL" id="FOWC01000006">
    <property type="protein sequence ID" value="SFP63856.1"/>
    <property type="molecule type" value="Genomic_DNA"/>
</dbReference>
<keyword evidence="1" id="KW-0560">Oxidoreductase</keyword>
<dbReference type="SUPFAM" id="SSF50475">
    <property type="entry name" value="FMN-binding split barrel"/>
    <property type="match status" value="1"/>
</dbReference>
<dbReference type="RefSeq" id="WP_067592111.1">
    <property type="nucleotide sequence ID" value="NZ_FOWC01000006.1"/>
</dbReference>
<keyword evidence="8" id="KW-1185">Reference proteome</keyword>
<dbReference type="GO" id="GO:0016627">
    <property type="term" value="F:oxidoreductase activity, acting on the CH-CH group of donors"/>
    <property type="evidence" value="ECO:0007669"/>
    <property type="project" value="TreeGrafter"/>
</dbReference>
<feature type="domain" description="Pyridoxamine 5'-phosphate oxidase N-terminal" evidence="2">
    <location>
        <begin position="14"/>
        <end position="145"/>
    </location>
</feature>
<dbReference type="Pfam" id="PF01243">
    <property type="entry name" value="PNPOx_N"/>
    <property type="match status" value="1"/>
</dbReference>
<dbReference type="EMBL" id="JAAGNC010000168">
    <property type="protein sequence ID" value="NEC60077.1"/>
    <property type="molecule type" value="Genomic_DNA"/>
</dbReference>
<evidence type="ECO:0000313" key="6">
    <source>
        <dbReference type="EMBL" id="SFP63856.1"/>
    </source>
</evidence>
<dbReference type="InterPro" id="IPR052019">
    <property type="entry name" value="F420H2_bilvrd_red/Heme_oxyg"/>
</dbReference>
<dbReference type="PANTHER" id="PTHR35176">
    <property type="entry name" value="HEME OXYGENASE HI_0854-RELATED"/>
    <property type="match status" value="1"/>
</dbReference>
<dbReference type="InterPro" id="IPR019920">
    <property type="entry name" value="F420-binding_dom_put"/>
</dbReference>
<evidence type="ECO:0000313" key="3">
    <source>
        <dbReference type="EMBL" id="NEC54293.1"/>
    </source>
</evidence>
<dbReference type="Gene3D" id="2.30.110.10">
    <property type="entry name" value="Electron Transport, Fmn-binding Protein, Chain A"/>
    <property type="match status" value="1"/>
</dbReference>
<dbReference type="GO" id="GO:0005829">
    <property type="term" value="C:cytosol"/>
    <property type="evidence" value="ECO:0007669"/>
    <property type="project" value="TreeGrafter"/>
</dbReference>
<dbReference type="AlphaFoldDB" id="A0A1I5S0Q5"/>
<dbReference type="STRING" id="112413.SAMN05421854_106126"/>
<dbReference type="EMBL" id="JAAGNC010000012">
    <property type="protein sequence ID" value="NEC54293.1"/>
    <property type="molecule type" value="Genomic_DNA"/>
</dbReference>
<dbReference type="InterPro" id="IPR012349">
    <property type="entry name" value="Split_barrel_FMN-bd"/>
</dbReference>
<protein>
    <submittedName>
        <fullName evidence="3">PPOX class F420-dependent oxidoreductase</fullName>
    </submittedName>
    <submittedName>
        <fullName evidence="6">PPOX class probable F420-dependent enzyme</fullName>
    </submittedName>
</protein>